<evidence type="ECO:0000256" key="1">
    <source>
        <dbReference type="ARBA" id="ARBA00000900"/>
    </source>
</evidence>
<keyword evidence="6" id="KW-0479">Metal-binding</keyword>
<name>A0AAW1VCR1_9CUCU</name>
<feature type="domain" description="RING-type" evidence="16">
    <location>
        <begin position="293"/>
        <end position="329"/>
    </location>
</feature>
<evidence type="ECO:0000256" key="15">
    <source>
        <dbReference type="SAM" id="Phobius"/>
    </source>
</evidence>
<keyword evidence="10" id="KW-0862">Zinc</keyword>
<protein>
    <recommendedName>
        <fullName evidence="3">RING-type E3 ubiquitin transferase</fullName>
        <ecNumber evidence="3">2.3.2.27</ecNumber>
    </recommendedName>
</protein>
<dbReference type="GO" id="GO:0061630">
    <property type="term" value="F:ubiquitin protein ligase activity"/>
    <property type="evidence" value="ECO:0007669"/>
    <property type="project" value="UniProtKB-EC"/>
</dbReference>
<evidence type="ECO:0000256" key="10">
    <source>
        <dbReference type="ARBA" id="ARBA00022833"/>
    </source>
</evidence>
<evidence type="ECO:0000256" key="12">
    <source>
        <dbReference type="ARBA" id="ARBA00023128"/>
    </source>
</evidence>
<evidence type="ECO:0000256" key="2">
    <source>
        <dbReference type="ARBA" id="ARBA00004374"/>
    </source>
</evidence>
<evidence type="ECO:0000256" key="8">
    <source>
        <dbReference type="ARBA" id="ARBA00022786"/>
    </source>
</evidence>
<dbReference type="Gene3D" id="3.30.40.10">
    <property type="entry name" value="Zinc/RING finger domain, C3HC4 (zinc finger)"/>
    <property type="match status" value="1"/>
</dbReference>
<dbReference type="EMBL" id="JARQZJ010000123">
    <property type="protein sequence ID" value="KAK9889805.1"/>
    <property type="molecule type" value="Genomic_DNA"/>
</dbReference>
<dbReference type="InterPro" id="IPR013083">
    <property type="entry name" value="Znf_RING/FYVE/PHD"/>
</dbReference>
<evidence type="ECO:0000313" key="17">
    <source>
        <dbReference type="EMBL" id="KAK9889805.1"/>
    </source>
</evidence>
<proteinExistence type="predicted"/>
<dbReference type="GO" id="GO:0016567">
    <property type="term" value="P:protein ubiquitination"/>
    <property type="evidence" value="ECO:0007669"/>
    <property type="project" value="InterPro"/>
</dbReference>
<feature type="transmembrane region" description="Helical" evidence="15">
    <location>
        <begin position="232"/>
        <end position="251"/>
    </location>
</feature>
<dbReference type="PROSITE" id="PS50089">
    <property type="entry name" value="ZF_RING_2"/>
    <property type="match status" value="1"/>
</dbReference>
<keyword evidence="4" id="KW-0808">Transferase</keyword>
<dbReference type="InterPro" id="IPR022170">
    <property type="entry name" value="MUL1-like"/>
</dbReference>
<dbReference type="Proteomes" id="UP001431783">
    <property type="component" value="Unassembled WGS sequence"/>
</dbReference>
<dbReference type="FunFam" id="3.30.40.10:FF:000729">
    <property type="entry name" value="Mitochondrial ubiquitin ligase activator of nfkb 1-A"/>
    <property type="match status" value="1"/>
</dbReference>
<evidence type="ECO:0000256" key="11">
    <source>
        <dbReference type="ARBA" id="ARBA00022989"/>
    </source>
</evidence>
<dbReference type="GO" id="GO:0005741">
    <property type="term" value="C:mitochondrial outer membrane"/>
    <property type="evidence" value="ECO:0007669"/>
    <property type="project" value="UniProtKB-SubCell"/>
</dbReference>
<dbReference type="SMART" id="SM00184">
    <property type="entry name" value="RING"/>
    <property type="match status" value="1"/>
</dbReference>
<dbReference type="EC" id="2.3.2.27" evidence="3"/>
<keyword evidence="12" id="KW-0496">Mitochondrion</keyword>
<evidence type="ECO:0000256" key="7">
    <source>
        <dbReference type="ARBA" id="ARBA00022771"/>
    </source>
</evidence>
<keyword evidence="7 14" id="KW-0863">Zinc-finger</keyword>
<dbReference type="Pfam" id="PF13920">
    <property type="entry name" value="zf-C3HC4_3"/>
    <property type="match status" value="1"/>
</dbReference>
<evidence type="ECO:0000256" key="6">
    <source>
        <dbReference type="ARBA" id="ARBA00022723"/>
    </source>
</evidence>
<dbReference type="GO" id="GO:0008270">
    <property type="term" value="F:zinc ion binding"/>
    <property type="evidence" value="ECO:0007669"/>
    <property type="project" value="UniProtKB-KW"/>
</dbReference>
<evidence type="ECO:0000313" key="18">
    <source>
        <dbReference type="Proteomes" id="UP001431783"/>
    </source>
</evidence>
<keyword evidence="8" id="KW-0833">Ubl conjugation pathway</keyword>
<comment type="subcellular location">
    <subcellularLocation>
        <location evidence="2">Mitochondrion outer membrane</location>
        <topology evidence="2">Multi-pass membrane protein</topology>
    </subcellularLocation>
</comment>
<dbReference type="Pfam" id="PF12483">
    <property type="entry name" value="GIDE"/>
    <property type="match status" value="1"/>
</dbReference>
<accession>A0AAW1VCR1</accession>
<keyword evidence="9" id="KW-1000">Mitochondrion outer membrane</keyword>
<gene>
    <name evidence="17" type="ORF">WA026_007177</name>
</gene>
<evidence type="ECO:0000256" key="3">
    <source>
        <dbReference type="ARBA" id="ARBA00012483"/>
    </source>
</evidence>
<organism evidence="17 18">
    <name type="scientific">Henosepilachna vigintioctopunctata</name>
    <dbReference type="NCBI Taxonomy" id="420089"/>
    <lineage>
        <taxon>Eukaryota</taxon>
        <taxon>Metazoa</taxon>
        <taxon>Ecdysozoa</taxon>
        <taxon>Arthropoda</taxon>
        <taxon>Hexapoda</taxon>
        <taxon>Insecta</taxon>
        <taxon>Pterygota</taxon>
        <taxon>Neoptera</taxon>
        <taxon>Endopterygota</taxon>
        <taxon>Coleoptera</taxon>
        <taxon>Polyphaga</taxon>
        <taxon>Cucujiformia</taxon>
        <taxon>Coccinelloidea</taxon>
        <taxon>Coccinellidae</taxon>
        <taxon>Epilachninae</taxon>
        <taxon>Epilachnini</taxon>
        <taxon>Henosepilachna</taxon>
    </lineage>
</organism>
<keyword evidence="11 15" id="KW-1133">Transmembrane helix</keyword>
<dbReference type="SUPFAM" id="SSF57850">
    <property type="entry name" value="RING/U-box"/>
    <property type="match status" value="1"/>
</dbReference>
<dbReference type="InterPro" id="IPR051652">
    <property type="entry name" value="MDM2_MDM4_MUL1"/>
</dbReference>
<keyword evidence="13 15" id="KW-0472">Membrane</keyword>
<dbReference type="PANTHER" id="PTHR12183:SF32">
    <property type="entry name" value="MITOCHONDRIAL E3 UBIQUITIN PROTEIN LIGASE 1"/>
    <property type="match status" value="1"/>
</dbReference>
<comment type="caution">
    <text evidence="17">The sequence shown here is derived from an EMBL/GenBank/DDBJ whole genome shotgun (WGS) entry which is preliminary data.</text>
</comment>
<reference evidence="17 18" key="1">
    <citation type="submission" date="2023-03" db="EMBL/GenBank/DDBJ databases">
        <title>Genome insight into feeding habits of ladybird beetles.</title>
        <authorList>
            <person name="Li H.-S."/>
            <person name="Huang Y.-H."/>
            <person name="Pang H."/>
        </authorList>
    </citation>
    <scope>NUCLEOTIDE SEQUENCE [LARGE SCALE GENOMIC DNA]</scope>
    <source>
        <strain evidence="17">SYSU_2023b</strain>
        <tissue evidence="17">Whole body</tissue>
    </source>
</reference>
<dbReference type="InterPro" id="IPR001841">
    <property type="entry name" value="Znf_RING"/>
</dbReference>
<sequence length="341" mass="38629">MDYLVETIILGVDSIIFITCIRNYYKKKNAMAMIQGAPYLNINKDLKEIVLTHPEQKLSYVSIRGTVKPLGKPIISNNNTDVEGVVQLLRIKEHVIQRSTTGFWNDSERVIQEVHNIMPFSLENKGIEIEIMDPLAAEILDMDVISDVFHPSVPSVMDHIWGFFAGIRQRGIQSTEKMLRKGTMITGIGELVYSKDGNVLQLQPPSSGAPFYLTNMQVTSLIKKLENSKKNYRWLCLLFGVVGIVIGGIMVRKYLKHRSRALQDAEIKRQLEESRRERRKKTRTTDFSDNQICVVCKTNPIEIILLPCGHVCLCEDCSVDIQDSCPVCRTVIGKKSVAYVV</sequence>
<keyword evidence="18" id="KW-1185">Reference proteome</keyword>
<evidence type="ECO:0000256" key="5">
    <source>
        <dbReference type="ARBA" id="ARBA00022692"/>
    </source>
</evidence>
<dbReference type="AlphaFoldDB" id="A0AAW1VCR1"/>
<evidence type="ECO:0000256" key="4">
    <source>
        <dbReference type="ARBA" id="ARBA00022679"/>
    </source>
</evidence>
<comment type="catalytic activity">
    <reaction evidence="1">
        <text>S-ubiquitinyl-[E2 ubiquitin-conjugating enzyme]-L-cysteine + [acceptor protein]-L-lysine = [E2 ubiquitin-conjugating enzyme]-L-cysteine + N(6)-ubiquitinyl-[acceptor protein]-L-lysine.</text>
        <dbReference type="EC" id="2.3.2.27"/>
    </reaction>
</comment>
<dbReference type="CDD" id="cd16649">
    <property type="entry name" value="mRING-HC-C3HC5_CGRF1-like"/>
    <property type="match status" value="1"/>
</dbReference>
<keyword evidence="5 15" id="KW-0812">Transmembrane</keyword>
<evidence type="ECO:0000256" key="14">
    <source>
        <dbReference type="PROSITE-ProRule" id="PRU00175"/>
    </source>
</evidence>
<dbReference type="PANTHER" id="PTHR12183">
    <property type="entry name" value="MITOCHONDRIAL UBIQUITIN LIGASE ACTIVATOR OF NFKB 1"/>
    <property type="match status" value="1"/>
</dbReference>
<evidence type="ECO:0000256" key="9">
    <source>
        <dbReference type="ARBA" id="ARBA00022787"/>
    </source>
</evidence>
<evidence type="ECO:0000259" key="16">
    <source>
        <dbReference type="PROSITE" id="PS50089"/>
    </source>
</evidence>
<evidence type="ECO:0000256" key="13">
    <source>
        <dbReference type="ARBA" id="ARBA00023136"/>
    </source>
</evidence>